<feature type="domain" description="ABC transporter" evidence="5">
    <location>
        <begin position="4"/>
        <end position="250"/>
    </location>
</feature>
<dbReference type="PANTHER" id="PTHR43776:SF7">
    <property type="entry name" value="D,D-DIPEPTIDE TRANSPORT ATP-BINDING PROTEIN DDPF-RELATED"/>
    <property type="match status" value="1"/>
</dbReference>
<feature type="domain" description="ABC transporter" evidence="5">
    <location>
        <begin position="269"/>
        <end position="505"/>
    </location>
</feature>
<dbReference type="Proteomes" id="UP001261125">
    <property type="component" value="Unassembled WGS sequence"/>
</dbReference>
<gene>
    <name evidence="6" type="ORF">RWH44_10290</name>
</gene>
<keyword evidence="4 6" id="KW-0067">ATP-binding</keyword>
<protein>
    <submittedName>
        <fullName evidence="6">ABC transporter ATP-binding protein</fullName>
    </submittedName>
</protein>
<dbReference type="Pfam" id="PF00005">
    <property type="entry name" value="ABC_tran"/>
    <property type="match status" value="2"/>
</dbReference>
<dbReference type="PROSITE" id="PS00211">
    <property type="entry name" value="ABC_TRANSPORTER_1"/>
    <property type="match status" value="1"/>
</dbReference>
<dbReference type="CDD" id="cd03257">
    <property type="entry name" value="ABC_NikE_OppD_transporters"/>
    <property type="match status" value="2"/>
</dbReference>
<dbReference type="InterPro" id="IPR003593">
    <property type="entry name" value="AAA+_ATPase"/>
</dbReference>
<name>A0ABU3SMZ8_9MICO</name>
<evidence type="ECO:0000256" key="1">
    <source>
        <dbReference type="ARBA" id="ARBA00005417"/>
    </source>
</evidence>
<dbReference type="InterPro" id="IPR003439">
    <property type="entry name" value="ABC_transporter-like_ATP-bd"/>
</dbReference>
<evidence type="ECO:0000313" key="6">
    <source>
        <dbReference type="EMBL" id="MDU0346090.1"/>
    </source>
</evidence>
<comment type="caution">
    <text evidence="6">The sequence shown here is derived from an EMBL/GenBank/DDBJ whole genome shotgun (WGS) entry which is preliminary data.</text>
</comment>
<reference evidence="6 7" key="1">
    <citation type="submission" date="2023-09" db="EMBL/GenBank/DDBJ databases">
        <title>Microbacterium fusihabitans sp. nov., Microbacterium phycihabitans sp. nov., and Microbacterium cervinum sp. nov., isolated from dried seaweeds of beach.</title>
        <authorList>
            <person name="Lee S.D."/>
        </authorList>
    </citation>
    <scope>NUCLEOTIDE SEQUENCE [LARGE SCALE GENOMIC DNA]</scope>
    <source>
        <strain evidence="6 7">KSW2-29</strain>
    </source>
</reference>
<dbReference type="PROSITE" id="PS50893">
    <property type="entry name" value="ABC_TRANSPORTER_2"/>
    <property type="match status" value="2"/>
</dbReference>
<evidence type="ECO:0000256" key="2">
    <source>
        <dbReference type="ARBA" id="ARBA00022448"/>
    </source>
</evidence>
<dbReference type="EMBL" id="JAWDIT010000003">
    <property type="protein sequence ID" value="MDU0346090.1"/>
    <property type="molecule type" value="Genomic_DNA"/>
</dbReference>
<proteinExistence type="inferred from homology"/>
<comment type="similarity">
    <text evidence="1">Belongs to the ABC transporter superfamily.</text>
</comment>
<dbReference type="InterPro" id="IPR050319">
    <property type="entry name" value="ABC_transp_ATP-bind"/>
</dbReference>
<dbReference type="Gene3D" id="3.40.50.300">
    <property type="entry name" value="P-loop containing nucleotide triphosphate hydrolases"/>
    <property type="match status" value="2"/>
</dbReference>
<dbReference type="InterPro" id="IPR017871">
    <property type="entry name" value="ABC_transporter-like_CS"/>
</dbReference>
<dbReference type="GO" id="GO:0005524">
    <property type="term" value="F:ATP binding"/>
    <property type="evidence" value="ECO:0007669"/>
    <property type="project" value="UniProtKB-KW"/>
</dbReference>
<evidence type="ECO:0000256" key="4">
    <source>
        <dbReference type="ARBA" id="ARBA00022840"/>
    </source>
</evidence>
<evidence type="ECO:0000256" key="3">
    <source>
        <dbReference type="ARBA" id="ARBA00022741"/>
    </source>
</evidence>
<accession>A0ABU3SMZ8</accession>
<keyword evidence="3" id="KW-0547">Nucleotide-binding</keyword>
<organism evidence="6 7">
    <name type="scientific">Microbacterium phycohabitans</name>
    <dbReference type="NCBI Taxonomy" id="3075993"/>
    <lineage>
        <taxon>Bacteria</taxon>
        <taxon>Bacillati</taxon>
        <taxon>Actinomycetota</taxon>
        <taxon>Actinomycetes</taxon>
        <taxon>Micrococcales</taxon>
        <taxon>Microbacteriaceae</taxon>
        <taxon>Microbacterium</taxon>
    </lineage>
</organism>
<evidence type="ECO:0000313" key="7">
    <source>
        <dbReference type="Proteomes" id="UP001261125"/>
    </source>
</evidence>
<dbReference type="SMART" id="SM00382">
    <property type="entry name" value="AAA"/>
    <property type="match status" value="2"/>
</dbReference>
<sequence>MSGVRVRGLRIDGPSGSIVRDLDLDVAPGECVAIVGESGTGKSVSARALLGLTPTGLRSSADELEIDGVDTRTFGERQWRRLRGRRIALVSQDALVSLDPLRRIGAEVAEPVRIHEPSVRGAALAARVRDSLARVAMPEPDVRARQYPHELSGGLRQRALIASALAAHPAVLVADEPTTALDATVQARVLALLRRIADDGVAVVFISHDLGAVARVAHRVVVLHEGRVVETGPTAEVLASPRDPHTRALVAAVSHEPLGRSPRTDEPLLHADGLGKRFGDRVAVDDVSLALRRGRTLAVVGESGSGKTTLARMIVGVTDPDAGSLRFDARPWSSRVAVGAARTRVQLVQQNPWGALDPRWTIGRTLGEAVAAGGVPRGERRAAVAALLEEVGLSPAFVRRRPAQLSGGQRQRVAIARALAVSPDLLVLDEPVSALDASVRARILDRLLALQSERDLAMVFITHDLDVVAAIADDVIVMKDGRVVDSGAVSCVFAAPAHPFTRELLAAAGLRSEPGGAAAPQ</sequence>
<evidence type="ECO:0000259" key="5">
    <source>
        <dbReference type="PROSITE" id="PS50893"/>
    </source>
</evidence>
<dbReference type="PANTHER" id="PTHR43776">
    <property type="entry name" value="TRANSPORT ATP-BINDING PROTEIN"/>
    <property type="match status" value="1"/>
</dbReference>
<dbReference type="InterPro" id="IPR027417">
    <property type="entry name" value="P-loop_NTPase"/>
</dbReference>
<keyword evidence="7" id="KW-1185">Reference proteome</keyword>
<dbReference type="NCBIfam" id="NF008453">
    <property type="entry name" value="PRK11308.1"/>
    <property type="match status" value="2"/>
</dbReference>
<keyword evidence="2" id="KW-0813">Transport</keyword>
<dbReference type="RefSeq" id="WP_316004500.1">
    <property type="nucleotide sequence ID" value="NZ_JAWDIT010000003.1"/>
</dbReference>
<dbReference type="SUPFAM" id="SSF52540">
    <property type="entry name" value="P-loop containing nucleoside triphosphate hydrolases"/>
    <property type="match status" value="2"/>
</dbReference>